<gene>
    <name evidence="2" type="ORF">HMPREF1129_0905</name>
</gene>
<dbReference type="Proteomes" id="UP000007814">
    <property type="component" value="Unassembled WGS sequence"/>
</dbReference>
<organism evidence="2 3">
    <name type="scientific">Actinomyces naeslundii (strain ATCC 12104 / DSM 43013 / CCUG 2238 / JCM 8349 / NCTC 10301 / Howell 279)</name>
    <dbReference type="NCBI Taxonomy" id="1115803"/>
    <lineage>
        <taxon>Bacteria</taxon>
        <taxon>Bacillati</taxon>
        <taxon>Actinomycetota</taxon>
        <taxon>Actinomycetes</taxon>
        <taxon>Actinomycetales</taxon>
        <taxon>Actinomycetaceae</taxon>
        <taxon>Actinomyces</taxon>
    </lineage>
</organism>
<evidence type="ECO:0000256" key="1">
    <source>
        <dbReference type="SAM" id="MobiDB-lite"/>
    </source>
</evidence>
<accession>J3F2T9</accession>
<evidence type="ECO:0000313" key="3">
    <source>
        <dbReference type="Proteomes" id="UP000007814"/>
    </source>
</evidence>
<protein>
    <submittedName>
        <fullName evidence="2">Uncharacterized protein</fullName>
    </submittedName>
</protein>
<comment type="caution">
    <text evidence="2">The sequence shown here is derived from an EMBL/GenBank/DDBJ whole genome shotgun (WGS) entry which is preliminary data.</text>
</comment>
<name>J3F2T9_ACTNH</name>
<proteinExistence type="predicted"/>
<reference evidence="2 3" key="1">
    <citation type="submission" date="2012-07" db="EMBL/GenBank/DDBJ databases">
        <authorList>
            <person name="Durkin A.S."/>
            <person name="McCorrison J."/>
            <person name="Torralba M."/>
            <person name="Gillis M."/>
            <person name="Methe B."/>
            <person name="Sutton G."/>
            <person name="Nelson K.E."/>
        </authorList>
    </citation>
    <scope>NUCLEOTIDE SEQUENCE [LARGE SCALE GENOMIC DNA]</scope>
    <source>
        <strain evidence="3">ATCC 12104 / DSM 43013 / CCUG 2238 / JCM 8349 / NCTC 10301 / Howell 279</strain>
    </source>
</reference>
<feature type="region of interest" description="Disordered" evidence="1">
    <location>
        <begin position="1"/>
        <end position="44"/>
    </location>
</feature>
<dbReference type="EMBL" id="ALJK01000139">
    <property type="protein sequence ID" value="EJN84722.1"/>
    <property type="molecule type" value="Genomic_DNA"/>
</dbReference>
<sequence>MSNPKPVDDHNDLPPAPGHIPQPATSPAFHPTTSASFLKRGDAG</sequence>
<evidence type="ECO:0000313" key="2">
    <source>
        <dbReference type="EMBL" id="EJN84722.1"/>
    </source>
</evidence>
<dbReference type="AlphaFoldDB" id="J3F2T9"/>
<feature type="compositionally biased region" description="Basic and acidic residues" evidence="1">
    <location>
        <begin position="1"/>
        <end position="12"/>
    </location>
</feature>